<dbReference type="SUPFAM" id="SSF47240">
    <property type="entry name" value="Ferritin-like"/>
    <property type="match status" value="1"/>
</dbReference>
<sequence length="164" mass="18369">MPAKEKTLNDLFLHTLKDVYYAEKQILKALPKMAKATESEELKQAFETHREETEGQIERLEQVFEMLGKAARGVQCEAINGIIEEGKEVMEDFADSEALDAGILAAAQAVEHYEITRYGSLKTWAQELGMGDAARLLDQTLQEEKKTDLLLTKLAEARVNIKAA</sequence>
<evidence type="ECO:0000313" key="3">
    <source>
        <dbReference type="Proteomes" id="UP000035489"/>
    </source>
</evidence>
<dbReference type="EMBL" id="LCYG01000021">
    <property type="protein sequence ID" value="KLK93227.1"/>
    <property type="molecule type" value="Genomic_DNA"/>
</dbReference>
<dbReference type="AlphaFoldDB" id="A0A0H1RKQ7"/>
<dbReference type="InterPro" id="IPR012347">
    <property type="entry name" value="Ferritin-like"/>
</dbReference>
<feature type="coiled-coil region" evidence="1">
    <location>
        <begin position="43"/>
        <end position="70"/>
    </location>
</feature>
<name>A0A0H1RKQ7_9HYPH</name>
<dbReference type="Pfam" id="PF05974">
    <property type="entry name" value="DUF892"/>
    <property type="match status" value="1"/>
</dbReference>
<gene>
    <name evidence="2" type="ORF">AA309_09465</name>
</gene>
<evidence type="ECO:0000313" key="2">
    <source>
        <dbReference type="EMBL" id="KLK93227.1"/>
    </source>
</evidence>
<dbReference type="CDD" id="cd07909">
    <property type="entry name" value="YciF"/>
    <property type="match status" value="1"/>
</dbReference>
<dbReference type="Gene3D" id="1.20.1260.10">
    <property type="match status" value="1"/>
</dbReference>
<dbReference type="InterPro" id="IPR010287">
    <property type="entry name" value="DUF892_YciF-like"/>
</dbReference>
<reference evidence="2 3" key="1">
    <citation type="submission" date="2015-05" db="EMBL/GenBank/DDBJ databases">
        <title>Draft genome sequence of Microvirga vignae strain BR3299, a novel nitrogen fixing bacteria isolated from Brazil semi-aired region.</title>
        <authorList>
            <person name="Zilli J.E."/>
            <person name="Passos S.R."/>
            <person name="Leite J."/>
            <person name="Baldani J.I."/>
            <person name="Xavier G.R."/>
            <person name="Rumjaneck N.G."/>
            <person name="Simoes-Araujo J.L."/>
        </authorList>
    </citation>
    <scope>NUCLEOTIDE SEQUENCE [LARGE SCALE GENOMIC DNA]</scope>
    <source>
        <strain evidence="2 3">BR3299</strain>
    </source>
</reference>
<keyword evidence="3" id="KW-1185">Reference proteome</keyword>
<dbReference type="RefSeq" id="WP_047188774.1">
    <property type="nucleotide sequence ID" value="NZ_LCYG01000021.1"/>
</dbReference>
<comment type="caution">
    <text evidence="2">The sequence shown here is derived from an EMBL/GenBank/DDBJ whole genome shotgun (WGS) entry which is preliminary data.</text>
</comment>
<organism evidence="2 3">
    <name type="scientific">Microvirga vignae</name>
    <dbReference type="NCBI Taxonomy" id="1225564"/>
    <lineage>
        <taxon>Bacteria</taxon>
        <taxon>Pseudomonadati</taxon>
        <taxon>Pseudomonadota</taxon>
        <taxon>Alphaproteobacteria</taxon>
        <taxon>Hyphomicrobiales</taxon>
        <taxon>Methylobacteriaceae</taxon>
        <taxon>Microvirga</taxon>
    </lineage>
</organism>
<dbReference type="InterPro" id="IPR047114">
    <property type="entry name" value="YciF"/>
</dbReference>
<dbReference type="PANTHER" id="PTHR30565">
    <property type="entry name" value="PROTEIN YCIF"/>
    <property type="match status" value="1"/>
</dbReference>
<protein>
    <submittedName>
        <fullName evidence="2">Uncharacterized protein</fullName>
    </submittedName>
</protein>
<dbReference type="PANTHER" id="PTHR30565:SF9">
    <property type="entry name" value="PROTEIN YCIF"/>
    <property type="match status" value="1"/>
</dbReference>
<dbReference type="PATRIC" id="fig|1225564.3.peg.2524"/>
<dbReference type="Proteomes" id="UP000035489">
    <property type="component" value="Unassembled WGS sequence"/>
</dbReference>
<dbReference type="InterPro" id="IPR009078">
    <property type="entry name" value="Ferritin-like_SF"/>
</dbReference>
<evidence type="ECO:0000256" key="1">
    <source>
        <dbReference type="SAM" id="Coils"/>
    </source>
</evidence>
<proteinExistence type="predicted"/>
<keyword evidence="1" id="KW-0175">Coiled coil</keyword>
<accession>A0A0H1RKQ7</accession>
<dbReference type="OrthoDB" id="9795056at2"/>
<dbReference type="STRING" id="1225564.AA309_09465"/>